<evidence type="ECO:0000313" key="2">
    <source>
        <dbReference type="Proteomes" id="UP001056120"/>
    </source>
</evidence>
<dbReference type="Proteomes" id="UP001056120">
    <property type="component" value="Linkage Group LG10"/>
</dbReference>
<accession>A0ACB9I396</accession>
<sequence length="110" mass="12501">MRRAPLVAGNAEGDWIQLLDDGGGGGEFKENRWRNTNERNKGVGDGMVIDDGESHKEIKLGKLKRISSIKLVDHDDHSLTENRHRGLVYSRKRTNHTIVVIWIKKIGNKF</sequence>
<reference evidence="2" key="1">
    <citation type="journal article" date="2022" name="Mol. Ecol. Resour.">
        <title>The genomes of chicory, endive, great burdock and yacon provide insights into Asteraceae palaeo-polyploidization history and plant inulin production.</title>
        <authorList>
            <person name="Fan W."/>
            <person name="Wang S."/>
            <person name="Wang H."/>
            <person name="Wang A."/>
            <person name="Jiang F."/>
            <person name="Liu H."/>
            <person name="Zhao H."/>
            <person name="Xu D."/>
            <person name="Zhang Y."/>
        </authorList>
    </citation>
    <scope>NUCLEOTIDE SEQUENCE [LARGE SCALE GENOMIC DNA]</scope>
    <source>
        <strain evidence="2">cv. Yunnan</strain>
    </source>
</reference>
<protein>
    <submittedName>
        <fullName evidence="1">Uncharacterized protein</fullName>
    </submittedName>
</protein>
<proteinExistence type="predicted"/>
<name>A0ACB9I396_9ASTR</name>
<organism evidence="1 2">
    <name type="scientific">Smallanthus sonchifolius</name>
    <dbReference type="NCBI Taxonomy" id="185202"/>
    <lineage>
        <taxon>Eukaryota</taxon>
        <taxon>Viridiplantae</taxon>
        <taxon>Streptophyta</taxon>
        <taxon>Embryophyta</taxon>
        <taxon>Tracheophyta</taxon>
        <taxon>Spermatophyta</taxon>
        <taxon>Magnoliopsida</taxon>
        <taxon>eudicotyledons</taxon>
        <taxon>Gunneridae</taxon>
        <taxon>Pentapetalae</taxon>
        <taxon>asterids</taxon>
        <taxon>campanulids</taxon>
        <taxon>Asterales</taxon>
        <taxon>Asteraceae</taxon>
        <taxon>Asteroideae</taxon>
        <taxon>Heliantheae alliance</taxon>
        <taxon>Millerieae</taxon>
        <taxon>Smallanthus</taxon>
    </lineage>
</organism>
<gene>
    <name evidence="1" type="ORF">L1987_30602</name>
</gene>
<dbReference type="EMBL" id="CM042027">
    <property type="protein sequence ID" value="KAI3802470.1"/>
    <property type="molecule type" value="Genomic_DNA"/>
</dbReference>
<comment type="caution">
    <text evidence="1">The sequence shown here is derived from an EMBL/GenBank/DDBJ whole genome shotgun (WGS) entry which is preliminary data.</text>
</comment>
<evidence type="ECO:0000313" key="1">
    <source>
        <dbReference type="EMBL" id="KAI3802470.1"/>
    </source>
</evidence>
<keyword evidence="2" id="KW-1185">Reference proteome</keyword>
<reference evidence="1 2" key="2">
    <citation type="journal article" date="2022" name="Mol. Ecol. Resour.">
        <title>The genomes of chicory, endive, great burdock and yacon provide insights into Asteraceae paleo-polyploidization history and plant inulin production.</title>
        <authorList>
            <person name="Fan W."/>
            <person name="Wang S."/>
            <person name="Wang H."/>
            <person name="Wang A."/>
            <person name="Jiang F."/>
            <person name="Liu H."/>
            <person name="Zhao H."/>
            <person name="Xu D."/>
            <person name="Zhang Y."/>
        </authorList>
    </citation>
    <scope>NUCLEOTIDE SEQUENCE [LARGE SCALE GENOMIC DNA]</scope>
    <source>
        <strain evidence="2">cv. Yunnan</strain>
        <tissue evidence="1">Leaves</tissue>
    </source>
</reference>